<keyword evidence="3" id="KW-1185">Reference proteome</keyword>
<dbReference type="EMBL" id="CATOUU010001008">
    <property type="protein sequence ID" value="CAI9966667.1"/>
    <property type="molecule type" value="Genomic_DNA"/>
</dbReference>
<reference evidence="2 3" key="2">
    <citation type="submission" date="2024-07" db="EMBL/GenBank/DDBJ databases">
        <authorList>
            <person name="Akdeniz Z."/>
        </authorList>
    </citation>
    <scope>NUCLEOTIDE SEQUENCE [LARGE SCALE GENOMIC DNA]</scope>
</reference>
<dbReference type="EMBL" id="CAXDID020000249">
    <property type="protein sequence ID" value="CAL6064207.1"/>
    <property type="molecule type" value="Genomic_DNA"/>
</dbReference>
<comment type="caution">
    <text evidence="1">The sequence shown here is derived from an EMBL/GenBank/DDBJ whole genome shotgun (WGS) entry which is preliminary data.</text>
</comment>
<sequence length="160" mass="18379">MITKKPTSYINIITHENVTILTTLNHNFIQIFRIHYVVQHHLQSQDHEQSMTEQLISTHSETPQQYAVLGVQLQQHPKPQSPQYMTLQLLAPHFVIPSHYGAGGAGTIHALPLTIALESEHTHYPFDIVYPEIILQLHEFPTKVEPLGQMHQLLETYSYT</sequence>
<evidence type="ECO:0000313" key="3">
    <source>
        <dbReference type="Proteomes" id="UP001642409"/>
    </source>
</evidence>
<gene>
    <name evidence="2" type="ORF">HINF_LOCUS51244</name>
    <name evidence="1" type="ORF">HINF_LOCUS54312</name>
</gene>
<dbReference type="AlphaFoldDB" id="A0AA86R0B6"/>
<proteinExistence type="predicted"/>
<accession>A0AA86R0B6</accession>
<dbReference type="Proteomes" id="UP001642409">
    <property type="component" value="Unassembled WGS sequence"/>
</dbReference>
<protein>
    <submittedName>
        <fullName evidence="2">Hypothetical_protein</fullName>
    </submittedName>
</protein>
<organism evidence="1">
    <name type="scientific">Hexamita inflata</name>
    <dbReference type="NCBI Taxonomy" id="28002"/>
    <lineage>
        <taxon>Eukaryota</taxon>
        <taxon>Metamonada</taxon>
        <taxon>Diplomonadida</taxon>
        <taxon>Hexamitidae</taxon>
        <taxon>Hexamitinae</taxon>
        <taxon>Hexamita</taxon>
    </lineage>
</organism>
<name>A0AA86R0B6_9EUKA</name>
<evidence type="ECO:0000313" key="1">
    <source>
        <dbReference type="EMBL" id="CAI9966667.1"/>
    </source>
</evidence>
<evidence type="ECO:0000313" key="2">
    <source>
        <dbReference type="EMBL" id="CAL6064207.1"/>
    </source>
</evidence>
<reference evidence="1" key="1">
    <citation type="submission" date="2023-06" db="EMBL/GenBank/DDBJ databases">
        <authorList>
            <person name="Kurt Z."/>
        </authorList>
    </citation>
    <scope>NUCLEOTIDE SEQUENCE</scope>
</reference>